<name>A0A6G1W272_9PSED</name>
<organism evidence="2 3">
    <name type="scientific">Pseudomonas helleri</name>
    <dbReference type="NCBI Taxonomy" id="1608996"/>
    <lineage>
        <taxon>Bacteria</taxon>
        <taxon>Pseudomonadati</taxon>
        <taxon>Pseudomonadota</taxon>
        <taxon>Gammaproteobacteria</taxon>
        <taxon>Pseudomonadales</taxon>
        <taxon>Pseudomonadaceae</taxon>
        <taxon>Pseudomonas</taxon>
    </lineage>
</organism>
<evidence type="ECO:0000313" key="2">
    <source>
        <dbReference type="EMBL" id="MQU16572.1"/>
    </source>
</evidence>
<dbReference type="Proteomes" id="UP000713985">
    <property type="component" value="Unassembled WGS sequence"/>
</dbReference>
<evidence type="ECO:0000313" key="4">
    <source>
        <dbReference type="Proteomes" id="UP000713985"/>
    </source>
</evidence>
<evidence type="ECO:0000313" key="3">
    <source>
        <dbReference type="Proteomes" id="UP000443000"/>
    </source>
</evidence>
<proteinExistence type="predicted"/>
<protein>
    <submittedName>
        <fullName evidence="2">Uncharacterized protein</fullName>
    </submittedName>
</protein>
<dbReference type="AlphaFoldDB" id="A0A6G1W272"/>
<keyword evidence="4" id="KW-1185">Reference proteome</keyword>
<evidence type="ECO:0000313" key="1">
    <source>
        <dbReference type="EMBL" id="MQT25129.1"/>
    </source>
</evidence>
<accession>A0A6G1W272</accession>
<dbReference type="Proteomes" id="UP000443000">
    <property type="component" value="Unassembled WGS sequence"/>
</dbReference>
<dbReference type="EMBL" id="WIVT01000008">
    <property type="protein sequence ID" value="MQU16572.1"/>
    <property type="molecule type" value="Genomic_DNA"/>
</dbReference>
<comment type="caution">
    <text evidence="2">The sequence shown here is derived from an EMBL/GenBank/DDBJ whole genome shotgun (WGS) entry which is preliminary data.</text>
</comment>
<dbReference type="EMBL" id="WIWP01000005">
    <property type="protein sequence ID" value="MQT25129.1"/>
    <property type="molecule type" value="Genomic_DNA"/>
</dbReference>
<reference evidence="3 4" key="1">
    <citation type="submission" date="2019-10" db="EMBL/GenBank/DDBJ databases">
        <title>Evaluation of single-gene subtyping targets for Pseudomonas.</title>
        <authorList>
            <person name="Reichler S.J."/>
            <person name="Orsi R.H."/>
            <person name="Wiedmann M."/>
            <person name="Martin N.H."/>
            <person name="Murphy S.I."/>
        </authorList>
    </citation>
    <scope>NUCLEOTIDE SEQUENCE [LARGE SCALE GENOMIC DNA]</scope>
    <source>
        <strain evidence="1 4">FSL R10-0802</strain>
        <strain evidence="2 3">FSL R10-1594</strain>
    </source>
</reference>
<dbReference type="RefSeq" id="WP_153404510.1">
    <property type="nucleotide sequence ID" value="NZ_WIVT01000008.1"/>
</dbReference>
<sequence length="47" mass="5420">MQSEKKTAEQRLAKRKKPVSLLDVGMFVVRLADFGLRLYDKYFGNGD</sequence>
<gene>
    <name evidence="2" type="ORF">GHN41_08995</name>
    <name evidence="1" type="ORF">GHN94_04655</name>
</gene>